<name>A0A1T2L0M8_9GAMM</name>
<proteinExistence type="predicted"/>
<keyword evidence="2" id="KW-1185">Reference proteome</keyword>
<organism evidence="1 2">
    <name type="scientific">Solemya elarraichensis gill symbiont</name>
    <dbReference type="NCBI Taxonomy" id="1918949"/>
    <lineage>
        <taxon>Bacteria</taxon>
        <taxon>Pseudomonadati</taxon>
        <taxon>Pseudomonadota</taxon>
        <taxon>Gammaproteobacteria</taxon>
        <taxon>sulfur-oxidizing symbionts</taxon>
    </lineage>
</organism>
<accession>A0A1T2L0M8</accession>
<dbReference type="Proteomes" id="UP000190198">
    <property type="component" value="Unassembled WGS sequence"/>
</dbReference>
<dbReference type="EMBL" id="MPRK01000163">
    <property type="protein sequence ID" value="OOZ38667.1"/>
    <property type="molecule type" value="Genomic_DNA"/>
</dbReference>
<comment type="caution">
    <text evidence="1">The sequence shown here is derived from an EMBL/GenBank/DDBJ whole genome shotgun (WGS) entry which is preliminary data.</text>
</comment>
<sequence length="220" mass="24212">MARKADNVTKTGALIVLLTLLVLAFLSATAGYADLLSIAAHKLLHADNSSTGFLSREKLVKIVGMQKNAARLSSLHADYQLDLALLYQSHSDISSGTGGRQVTQQAAEHARLAVIRRSAWARAWSELAIARFNHSGFDSQVQVALSKAQQLGSWERGVVSQVAWLAMTAWSQLPRQQQEMSAFFISAMKEPQFSQIIHQSARRTGWSGFLRRLEREHGAG</sequence>
<protein>
    <submittedName>
        <fullName evidence="1">Uncharacterized protein</fullName>
    </submittedName>
</protein>
<dbReference type="OrthoDB" id="9926038at2"/>
<dbReference type="RefSeq" id="WP_078477251.1">
    <property type="nucleotide sequence ID" value="NZ_MPRK01000163.1"/>
</dbReference>
<reference evidence="1 2" key="1">
    <citation type="submission" date="2016-11" db="EMBL/GenBank/DDBJ databases">
        <title>Mixed transmission modes and dynamic genome evolution in an obligate animal-bacterial symbiosis.</title>
        <authorList>
            <person name="Russell S.L."/>
            <person name="Corbett-Detig R.B."/>
            <person name="Cavanaugh C.M."/>
        </authorList>
    </citation>
    <scope>NUCLEOTIDE SEQUENCE [LARGE SCALE GENOMIC DNA]</scope>
    <source>
        <strain evidence="1">Sp-SM6</strain>
    </source>
</reference>
<evidence type="ECO:0000313" key="1">
    <source>
        <dbReference type="EMBL" id="OOZ38667.1"/>
    </source>
</evidence>
<evidence type="ECO:0000313" key="2">
    <source>
        <dbReference type="Proteomes" id="UP000190198"/>
    </source>
</evidence>
<gene>
    <name evidence="1" type="ORF">BOW52_08175</name>
</gene>
<dbReference type="AlphaFoldDB" id="A0A1T2L0M8"/>